<comment type="subcellular location">
    <subcellularLocation>
        <location evidence="1">Membrane</location>
        <topology evidence="1">Multi-pass membrane protein</topology>
    </subcellularLocation>
</comment>
<keyword evidence="4 7" id="KW-1133">Transmembrane helix</keyword>
<dbReference type="Pfam" id="PF00854">
    <property type="entry name" value="PTR2"/>
    <property type="match status" value="1"/>
</dbReference>
<feature type="transmembrane region" description="Helical" evidence="7">
    <location>
        <begin position="193"/>
        <end position="212"/>
    </location>
</feature>
<evidence type="ECO:0000256" key="2">
    <source>
        <dbReference type="ARBA" id="ARBA00005982"/>
    </source>
</evidence>
<evidence type="ECO:0000256" key="3">
    <source>
        <dbReference type="ARBA" id="ARBA00022692"/>
    </source>
</evidence>
<feature type="transmembrane region" description="Helical" evidence="7">
    <location>
        <begin position="106"/>
        <end position="128"/>
    </location>
</feature>
<keyword evidence="3 7" id="KW-0812">Transmembrane</keyword>
<dbReference type="GO" id="GO:0055085">
    <property type="term" value="P:transmembrane transport"/>
    <property type="evidence" value="ECO:0000318"/>
    <property type="project" value="GO_Central"/>
</dbReference>
<feature type="transmembrane region" description="Helical" evidence="7">
    <location>
        <begin position="334"/>
        <end position="355"/>
    </location>
</feature>
<dbReference type="CDD" id="cd17416">
    <property type="entry name" value="MFS_NPF1_2"/>
    <property type="match status" value="1"/>
</dbReference>
<proteinExistence type="inferred from homology"/>
<sequence length="597" mass="66714">MYSPKCFRNPSTKPHKENGDFEEKETSQRKPGGWKTMPYIIGNETFEKLATLGLLANFIVYLQTKYHLDQVFAANIIYIWSGVCNFLPLAGAFLSDAYLGRFGTLAFTSVASFMGMVVMTLTAALPGLRPRPCSRGSTCEHPTAGQFSVLYASLFLLAVGAAGIRPCSLPFGVDQFDPSTPKGRQGINSFFNWYYFSFTFAMMIALTLVVYIQSSVSWALGLGIPAFLMFGAVVMFFFGMKVYVYVEPEGSVFSSVCRVFVAAFRKRKLKMEEMVGCVMYEPEPVGTKLKLTDQFRFLSKAAIITDADELNPDGSPVDPWRLCPVQQVEEAKCLLRVAPVWASGVICFTAVVQMGTFSINQATKMDRHIGPNFKIPPGSLTVFAMLTLTFWIPIYDRVIVPALRPITMKETGITLLQRMGIGLFISIISMLAAAIVESHRRSSALTHPLPDGLAAMSALWLVPQFVLSGLAEAFNAIGQIEFYYREFPENMRSLAGSLFFCTMAFANFLSSFIVNIIHRYTGKNGHPNWLENNLNLGRLDLFYYFIAGMGVVNLVYFMVCAKWYRYKDTVTNWDEEVKSKADIESKPYQLEALDSKA</sequence>
<evidence type="ECO:0000256" key="6">
    <source>
        <dbReference type="SAM" id="MobiDB-lite"/>
    </source>
</evidence>
<dbReference type="InterPro" id="IPR036259">
    <property type="entry name" value="MFS_trans_sf"/>
</dbReference>
<evidence type="ECO:0008006" key="10">
    <source>
        <dbReference type="Google" id="ProtNLM"/>
    </source>
</evidence>
<dbReference type="GO" id="GO:0005886">
    <property type="term" value="C:plasma membrane"/>
    <property type="evidence" value="ECO:0000318"/>
    <property type="project" value="GO_Central"/>
</dbReference>
<dbReference type="Proteomes" id="UP000017836">
    <property type="component" value="Unassembled WGS sequence"/>
</dbReference>
<organism evidence="8 9">
    <name type="scientific">Amborella trichopoda</name>
    <dbReference type="NCBI Taxonomy" id="13333"/>
    <lineage>
        <taxon>Eukaryota</taxon>
        <taxon>Viridiplantae</taxon>
        <taxon>Streptophyta</taxon>
        <taxon>Embryophyta</taxon>
        <taxon>Tracheophyta</taxon>
        <taxon>Spermatophyta</taxon>
        <taxon>Magnoliopsida</taxon>
        <taxon>Amborellales</taxon>
        <taxon>Amborellaceae</taxon>
        <taxon>Amborella</taxon>
    </lineage>
</organism>
<feature type="transmembrane region" description="Helical" evidence="7">
    <location>
        <begin position="71"/>
        <end position="94"/>
    </location>
</feature>
<gene>
    <name evidence="8" type="ORF">AMTR_s00002p00259170</name>
</gene>
<evidence type="ECO:0000313" key="9">
    <source>
        <dbReference type="Proteomes" id="UP000017836"/>
    </source>
</evidence>
<dbReference type="AlphaFoldDB" id="W1P1B7"/>
<dbReference type="HOGENOM" id="CLU_009313_4_2_1"/>
<dbReference type="Gramene" id="ERN01356">
    <property type="protein sequence ID" value="ERN01356"/>
    <property type="gene ID" value="AMTR_s00002p00259170"/>
</dbReference>
<keyword evidence="5 7" id="KW-0472">Membrane</keyword>
<dbReference type="EMBL" id="KI394767">
    <property type="protein sequence ID" value="ERN01356.1"/>
    <property type="molecule type" value="Genomic_DNA"/>
</dbReference>
<feature type="transmembrane region" description="Helical" evidence="7">
    <location>
        <begin position="541"/>
        <end position="559"/>
    </location>
</feature>
<feature type="compositionally biased region" description="Basic and acidic residues" evidence="6">
    <location>
        <begin position="14"/>
        <end position="28"/>
    </location>
</feature>
<protein>
    <recommendedName>
        <fullName evidence="10">Major facilitator superfamily (MFS) profile domain-containing protein</fullName>
    </recommendedName>
</protein>
<dbReference type="PANTHER" id="PTHR11654">
    <property type="entry name" value="OLIGOPEPTIDE TRANSPORTER-RELATED"/>
    <property type="match status" value="1"/>
</dbReference>
<evidence type="ECO:0000313" key="8">
    <source>
        <dbReference type="EMBL" id="ERN01356.1"/>
    </source>
</evidence>
<dbReference type="SUPFAM" id="SSF103473">
    <property type="entry name" value="MFS general substrate transporter"/>
    <property type="match status" value="1"/>
</dbReference>
<accession>W1P1B7</accession>
<dbReference type="eggNOG" id="KOG1237">
    <property type="taxonomic scope" value="Eukaryota"/>
</dbReference>
<feature type="transmembrane region" description="Helical" evidence="7">
    <location>
        <begin position="498"/>
        <end position="521"/>
    </location>
</feature>
<feature type="transmembrane region" description="Helical" evidence="7">
    <location>
        <begin position="219"/>
        <end position="238"/>
    </location>
</feature>
<evidence type="ECO:0000256" key="7">
    <source>
        <dbReference type="SAM" id="Phobius"/>
    </source>
</evidence>
<dbReference type="Gene3D" id="1.20.1250.20">
    <property type="entry name" value="MFS general substrate transporter like domains"/>
    <property type="match status" value="1"/>
</dbReference>
<name>W1P1B7_AMBTC</name>
<feature type="transmembrane region" description="Helical" evidence="7">
    <location>
        <begin position="375"/>
        <end position="394"/>
    </location>
</feature>
<keyword evidence="9" id="KW-1185">Reference proteome</keyword>
<dbReference type="GO" id="GO:0022857">
    <property type="term" value="F:transmembrane transporter activity"/>
    <property type="evidence" value="ECO:0000318"/>
    <property type="project" value="GO_Central"/>
</dbReference>
<comment type="similarity">
    <text evidence="2">Belongs to the major facilitator superfamily. Proton-dependent oligopeptide transporter (POT/PTR) (TC 2.A.17) family.</text>
</comment>
<feature type="region of interest" description="Disordered" evidence="6">
    <location>
        <begin position="1"/>
        <end position="30"/>
    </location>
</feature>
<feature type="transmembrane region" description="Helical" evidence="7">
    <location>
        <begin position="456"/>
        <end position="477"/>
    </location>
</feature>
<evidence type="ECO:0000256" key="5">
    <source>
        <dbReference type="ARBA" id="ARBA00023136"/>
    </source>
</evidence>
<dbReference type="InterPro" id="IPR000109">
    <property type="entry name" value="POT_fam"/>
</dbReference>
<evidence type="ECO:0000256" key="1">
    <source>
        <dbReference type="ARBA" id="ARBA00004141"/>
    </source>
</evidence>
<feature type="transmembrane region" description="Helical" evidence="7">
    <location>
        <begin position="149"/>
        <end position="173"/>
    </location>
</feature>
<feature type="transmembrane region" description="Helical" evidence="7">
    <location>
        <begin position="415"/>
        <end position="436"/>
    </location>
</feature>
<evidence type="ECO:0000256" key="4">
    <source>
        <dbReference type="ARBA" id="ARBA00022989"/>
    </source>
</evidence>
<dbReference type="OMA" id="CTMAFAN"/>
<reference evidence="9" key="1">
    <citation type="journal article" date="2013" name="Science">
        <title>The Amborella genome and the evolution of flowering plants.</title>
        <authorList>
            <consortium name="Amborella Genome Project"/>
        </authorList>
    </citation>
    <scope>NUCLEOTIDE SEQUENCE [LARGE SCALE GENOMIC DNA]</scope>
</reference>